<evidence type="ECO:0000256" key="11">
    <source>
        <dbReference type="ARBA" id="ARBA00075328"/>
    </source>
</evidence>
<dbReference type="GO" id="GO:0004792">
    <property type="term" value="F:thiosulfate-cyanide sulfurtransferase activity"/>
    <property type="evidence" value="ECO:0007669"/>
    <property type="project" value="TreeGrafter"/>
</dbReference>
<dbReference type="RefSeq" id="WP_014164542.1">
    <property type="nucleotide sequence ID" value="NZ_CP010992.1"/>
</dbReference>
<dbReference type="InterPro" id="IPR000594">
    <property type="entry name" value="ThiF_NAD_FAD-bd"/>
</dbReference>
<keyword evidence="3" id="KW-0547">Nucleotide-binding</keyword>
<dbReference type="InterPro" id="IPR045886">
    <property type="entry name" value="ThiF/MoeB/HesA"/>
</dbReference>
<dbReference type="CDD" id="cd00158">
    <property type="entry name" value="RHOD"/>
    <property type="match status" value="1"/>
</dbReference>
<evidence type="ECO:0000259" key="13">
    <source>
        <dbReference type="PROSITE" id="PS50206"/>
    </source>
</evidence>
<evidence type="ECO:0000313" key="15">
    <source>
        <dbReference type="Proteomes" id="UP000304840"/>
    </source>
</evidence>
<comment type="similarity">
    <text evidence="1">Belongs to the HesA/MoeB/ThiF family.</text>
</comment>
<keyword evidence="2" id="KW-0808">Transferase</keyword>
<evidence type="ECO:0000256" key="9">
    <source>
        <dbReference type="ARBA" id="ARBA00073635"/>
    </source>
</evidence>
<comment type="catalytic activity">
    <reaction evidence="5">
        <text>[molybdopterin-synthase sulfur-carrier protein]-C-terminal Gly-Gly + ATP + H(+) = [molybdopterin-synthase sulfur-carrier protein]-C-terminal Gly-Gly-AMP + diphosphate</text>
        <dbReference type="Rhea" id="RHEA:43616"/>
        <dbReference type="Rhea" id="RHEA-COMP:12159"/>
        <dbReference type="Rhea" id="RHEA-COMP:12202"/>
        <dbReference type="ChEBI" id="CHEBI:15378"/>
        <dbReference type="ChEBI" id="CHEBI:30616"/>
        <dbReference type="ChEBI" id="CHEBI:33019"/>
        <dbReference type="ChEBI" id="CHEBI:90618"/>
        <dbReference type="ChEBI" id="CHEBI:90778"/>
        <dbReference type="EC" id="2.7.7.80"/>
    </reaction>
</comment>
<protein>
    <recommendedName>
        <fullName evidence="9">Molybdopterin-synthase adenylyltransferase</fullName>
        <ecNumber evidence="8">2.7.7.80</ecNumber>
    </recommendedName>
    <alternativeName>
        <fullName evidence="12">MoaD protein adenylase</fullName>
    </alternativeName>
    <alternativeName>
        <fullName evidence="10">Molybdopterin-converting factor subunit 1 adenylase</fullName>
    </alternativeName>
    <alternativeName>
        <fullName evidence="11">Sulfur carrier protein MoaD adenylyltransferase</fullName>
    </alternativeName>
</protein>
<name>A0AAI8GA86_9FLAO</name>
<keyword evidence="4" id="KW-0067">ATP-binding</keyword>
<feature type="domain" description="Rhodanese" evidence="13">
    <location>
        <begin position="271"/>
        <end position="355"/>
    </location>
</feature>
<dbReference type="GO" id="GO:0005524">
    <property type="term" value="F:ATP binding"/>
    <property type="evidence" value="ECO:0007669"/>
    <property type="project" value="UniProtKB-KW"/>
</dbReference>
<reference evidence="14 15" key="2">
    <citation type="submission" date="2019-05" db="EMBL/GenBank/DDBJ databases">
        <authorList>
            <person name="Ravantti J.J."/>
        </authorList>
    </citation>
    <scope>NUCLEOTIDE SEQUENCE [LARGE SCALE GENOMIC DNA]</scope>
    <source>
        <strain evidence="14 15">B185</strain>
    </source>
</reference>
<dbReference type="CDD" id="cd00757">
    <property type="entry name" value="ThiF_MoeB_HesA_family"/>
    <property type="match status" value="1"/>
</dbReference>
<dbReference type="GeneID" id="60759731"/>
<dbReference type="PANTHER" id="PTHR10953">
    <property type="entry name" value="UBIQUITIN-ACTIVATING ENZYME E1"/>
    <property type="match status" value="1"/>
</dbReference>
<gene>
    <name evidence="14" type="ORF">UN65_04015</name>
</gene>
<comment type="function">
    <text evidence="6">Catalyzes the adenylation by ATP of the carboxyl group of the C-terminal glycine of sulfur carrier protein MoaD.</text>
</comment>
<sequence>MNILKRYNRQISLEKIGVIGQQKLGLAKVLVVGAGGLGCSVLQNLTAMGVGTLGIIDGDVVEETNLNRQVLYTLNDCGQSKSEVAKKALKKSNSFIKIHTYPVFLNETNAYKLIQEYDIIVDCTDEIQIRYLINDICLLTEKPFVYASIYKFQGQLSVFNYNNGPSYRCLFPEQKNNSISNCTTNGVLGVLPNILGTMQAAEVVKIILQIGKIVSGKVLLYDLLLQSTTEIEFLKNEKQIRLGYKKGLKIKEANKESFEDMNGVEFLKKCKNNQYKIIDLREKDELPNLPFQCIESVPLSQLYDVCQNWDKNEKIILICQSGIRSSQAKEKLKEIGFKNIGQLKYGINSILNVLENE</sequence>
<dbReference type="GO" id="GO:0005737">
    <property type="term" value="C:cytoplasm"/>
    <property type="evidence" value="ECO:0007669"/>
    <property type="project" value="TreeGrafter"/>
</dbReference>
<evidence type="ECO:0000256" key="2">
    <source>
        <dbReference type="ARBA" id="ARBA00022679"/>
    </source>
</evidence>
<dbReference type="EMBL" id="CP010992">
    <property type="protein sequence ID" value="AMO19618.1"/>
    <property type="molecule type" value="Genomic_DNA"/>
</dbReference>
<dbReference type="FunFam" id="3.40.50.720:FF:000033">
    <property type="entry name" value="Adenylyltransferase and sulfurtransferase MOCS3"/>
    <property type="match status" value="1"/>
</dbReference>
<accession>A0AAI8GA86</accession>
<proteinExistence type="inferred from homology"/>
<dbReference type="Pfam" id="PF00899">
    <property type="entry name" value="ThiF"/>
    <property type="match status" value="1"/>
</dbReference>
<evidence type="ECO:0000256" key="4">
    <source>
        <dbReference type="ARBA" id="ARBA00022840"/>
    </source>
</evidence>
<dbReference type="PROSITE" id="PS50206">
    <property type="entry name" value="RHODANESE_3"/>
    <property type="match status" value="1"/>
</dbReference>
<dbReference type="GO" id="GO:0008641">
    <property type="term" value="F:ubiquitin-like modifier activating enzyme activity"/>
    <property type="evidence" value="ECO:0007669"/>
    <property type="project" value="InterPro"/>
</dbReference>
<dbReference type="InterPro" id="IPR001763">
    <property type="entry name" value="Rhodanese-like_dom"/>
</dbReference>
<dbReference type="AlphaFoldDB" id="A0AAI8GA86"/>
<dbReference type="InterPro" id="IPR036873">
    <property type="entry name" value="Rhodanese-like_dom_sf"/>
</dbReference>
<evidence type="ECO:0000313" key="14">
    <source>
        <dbReference type="EMBL" id="AMO19618.1"/>
    </source>
</evidence>
<dbReference type="SUPFAM" id="SSF69572">
    <property type="entry name" value="Activating enzymes of the ubiquitin-like proteins"/>
    <property type="match status" value="1"/>
</dbReference>
<dbReference type="EC" id="2.7.7.80" evidence="8"/>
<evidence type="ECO:0000256" key="7">
    <source>
        <dbReference type="ARBA" id="ARBA00063809"/>
    </source>
</evidence>
<evidence type="ECO:0000256" key="6">
    <source>
        <dbReference type="ARBA" id="ARBA00055169"/>
    </source>
</evidence>
<evidence type="ECO:0000256" key="1">
    <source>
        <dbReference type="ARBA" id="ARBA00009919"/>
    </source>
</evidence>
<evidence type="ECO:0000256" key="10">
    <source>
        <dbReference type="ARBA" id="ARBA00075110"/>
    </source>
</evidence>
<evidence type="ECO:0000256" key="8">
    <source>
        <dbReference type="ARBA" id="ARBA00066884"/>
    </source>
</evidence>
<dbReference type="Gene3D" id="3.40.50.720">
    <property type="entry name" value="NAD(P)-binding Rossmann-like Domain"/>
    <property type="match status" value="1"/>
</dbReference>
<dbReference type="Pfam" id="PF00581">
    <property type="entry name" value="Rhodanese"/>
    <property type="match status" value="1"/>
</dbReference>
<reference evidence="15" key="1">
    <citation type="submission" date="2016-03" db="EMBL/GenBank/DDBJ databases">
        <title>Flavobacterium columnare strain B185, complete genome.</title>
        <authorList>
            <person name="Sundberg L.-R."/>
            <person name="Papponen P."/>
            <person name="Laanto E."/>
        </authorList>
    </citation>
    <scope>NUCLEOTIDE SEQUENCE [LARGE SCALE GENOMIC DNA]</scope>
    <source>
        <strain evidence="15">B185</strain>
    </source>
</reference>
<evidence type="ECO:0000256" key="3">
    <source>
        <dbReference type="ARBA" id="ARBA00022741"/>
    </source>
</evidence>
<dbReference type="Gene3D" id="3.40.250.10">
    <property type="entry name" value="Rhodanese-like domain"/>
    <property type="match status" value="1"/>
</dbReference>
<dbReference type="Proteomes" id="UP000304840">
    <property type="component" value="Chromosome"/>
</dbReference>
<evidence type="ECO:0000256" key="12">
    <source>
        <dbReference type="ARBA" id="ARBA00078531"/>
    </source>
</evidence>
<organism evidence="14 15">
    <name type="scientific">Flavobacterium columnare</name>
    <dbReference type="NCBI Taxonomy" id="996"/>
    <lineage>
        <taxon>Bacteria</taxon>
        <taxon>Pseudomonadati</taxon>
        <taxon>Bacteroidota</taxon>
        <taxon>Flavobacteriia</taxon>
        <taxon>Flavobacteriales</taxon>
        <taxon>Flavobacteriaceae</taxon>
        <taxon>Flavobacterium</taxon>
    </lineage>
</organism>
<evidence type="ECO:0000256" key="5">
    <source>
        <dbReference type="ARBA" id="ARBA00052218"/>
    </source>
</evidence>
<comment type="subunit">
    <text evidence="7">Homodimer. Forms a stable heterotetrameric complex of 2 MoeB and 2 MoaD during adenylation of MoaD.</text>
</comment>
<dbReference type="InterPro" id="IPR035985">
    <property type="entry name" value="Ubiquitin-activating_enz"/>
</dbReference>
<dbReference type="GO" id="GO:0061605">
    <property type="term" value="F:molybdopterin-synthase adenylyltransferase activity"/>
    <property type="evidence" value="ECO:0007669"/>
    <property type="project" value="UniProtKB-EC"/>
</dbReference>
<dbReference type="PANTHER" id="PTHR10953:SF102">
    <property type="entry name" value="ADENYLYLTRANSFERASE AND SULFURTRANSFERASE MOCS3"/>
    <property type="match status" value="1"/>
</dbReference>